<name>A0AAV5TCU6_9BILA</name>
<proteinExistence type="predicted"/>
<dbReference type="AlphaFoldDB" id="A0AAV5TCU6"/>
<dbReference type="PANTHER" id="PTHR11573">
    <property type="entry name" value="RIBONUCLEOSIDE-DIPHOSPHATE REDUCTASE LARGE CHAIN"/>
    <property type="match status" value="1"/>
</dbReference>
<dbReference type="EMBL" id="BTSX01000004">
    <property type="protein sequence ID" value="GMS93003.1"/>
    <property type="molecule type" value="Genomic_DNA"/>
</dbReference>
<feature type="non-terminal residue" evidence="1">
    <location>
        <position position="115"/>
    </location>
</feature>
<evidence type="ECO:0000313" key="1">
    <source>
        <dbReference type="EMBL" id="GMS93003.1"/>
    </source>
</evidence>
<gene>
    <name evidence="1" type="ORF">PENTCL1PPCAC_15178</name>
</gene>
<dbReference type="GO" id="GO:0004748">
    <property type="term" value="F:ribonucleoside-diphosphate reductase activity, thioredoxin disulfide as acceptor"/>
    <property type="evidence" value="ECO:0007669"/>
    <property type="project" value="TreeGrafter"/>
</dbReference>
<sequence>NLAAETAADMATFHPDYAVLAARIAISTLHKTTEKEFTSVMRRLYEHRLPHTAKHSPMISPVTWAIIEKNAERLNSAIVDSRDFSYSFFGFKTLERSYLLKKDKRTIERPQHMLM</sequence>
<dbReference type="Gene3D" id="3.20.70.20">
    <property type="match status" value="1"/>
</dbReference>
<dbReference type="GO" id="GO:0005524">
    <property type="term" value="F:ATP binding"/>
    <property type="evidence" value="ECO:0007669"/>
    <property type="project" value="TreeGrafter"/>
</dbReference>
<dbReference type="Proteomes" id="UP001432027">
    <property type="component" value="Unassembled WGS sequence"/>
</dbReference>
<dbReference type="GO" id="GO:0009263">
    <property type="term" value="P:deoxyribonucleotide biosynthetic process"/>
    <property type="evidence" value="ECO:0007669"/>
    <property type="project" value="TreeGrafter"/>
</dbReference>
<reference evidence="1" key="1">
    <citation type="submission" date="2023-10" db="EMBL/GenBank/DDBJ databases">
        <title>Genome assembly of Pristionchus species.</title>
        <authorList>
            <person name="Yoshida K."/>
            <person name="Sommer R.J."/>
        </authorList>
    </citation>
    <scope>NUCLEOTIDE SEQUENCE</scope>
    <source>
        <strain evidence="1">RS0144</strain>
    </source>
</reference>
<dbReference type="InterPro" id="IPR008926">
    <property type="entry name" value="RNR_R1-su_N"/>
</dbReference>
<feature type="non-terminal residue" evidence="1">
    <location>
        <position position="1"/>
    </location>
</feature>
<dbReference type="GO" id="GO:0005971">
    <property type="term" value="C:ribonucleoside-diphosphate reductase complex"/>
    <property type="evidence" value="ECO:0007669"/>
    <property type="project" value="TreeGrafter"/>
</dbReference>
<accession>A0AAV5TCU6</accession>
<dbReference type="InterPro" id="IPR039718">
    <property type="entry name" value="Rrm1"/>
</dbReference>
<dbReference type="SUPFAM" id="SSF48168">
    <property type="entry name" value="R1 subunit of ribonucleotide reductase, N-terminal domain"/>
    <property type="match status" value="1"/>
</dbReference>
<evidence type="ECO:0000313" key="2">
    <source>
        <dbReference type="Proteomes" id="UP001432027"/>
    </source>
</evidence>
<protein>
    <submittedName>
        <fullName evidence="1">Uncharacterized protein</fullName>
    </submittedName>
</protein>
<dbReference type="PANTHER" id="PTHR11573:SF6">
    <property type="entry name" value="RIBONUCLEOSIDE-DIPHOSPHATE REDUCTASE LARGE SUBUNIT"/>
    <property type="match status" value="1"/>
</dbReference>
<organism evidence="1 2">
    <name type="scientific">Pristionchus entomophagus</name>
    <dbReference type="NCBI Taxonomy" id="358040"/>
    <lineage>
        <taxon>Eukaryota</taxon>
        <taxon>Metazoa</taxon>
        <taxon>Ecdysozoa</taxon>
        <taxon>Nematoda</taxon>
        <taxon>Chromadorea</taxon>
        <taxon>Rhabditida</taxon>
        <taxon>Rhabditina</taxon>
        <taxon>Diplogasteromorpha</taxon>
        <taxon>Diplogasteroidea</taxon>
        <taxon>Neodiplogasteridae</taxon>
        <taxon>Pristionchus</taxon>
    </lineage>
</organism>
<keyword evidence="2" id="KW-1185">Reference proteome</keyword>
<comment type="caution">
    <text evidence="1">The sequence shown here is derived from an EMBL/GenBank/DDBJ whole genome shotgun (WGS) entry which is preliminary data.</text>
</comment>